<keyword evidence="1" id="KW-1277">Toxin-antitoxin system</keyword>
<dbReference type="InterPro" id="IPR037038">
    <property type="entry name" value="HepT-like_sf"/>
</dbReference>
<evidence type="ECO:0000256" key="2">
    <source>
        <dbReference type="ARBA" id="ARBA00022722"/>
    </source>
</evidence>
<dbReference type="Proteomes" id="UP001589836">
    <property type="component" value="Unassembled WGS sequence"/>
</dbReference>
<organism evidence="5 6">
    <name type="scientific">Pontibacillus salicampi</name>
    <dbReference type="NCBI Taxonomy" id="1449801"/>
    <lineage>
        <taxon>Bacteria</taxon>
        <taxon>Bacillati</taxon>
        <taxon>Bacillota</taxon>
        <taxon>Bacilli</taxon>
        <taxon>Bacillales</taxon>
        <taxon>Bacillaceae</taxon>
        <taxon>Pontibacillus</taxon>
    </lineage>
</organism>
<sequence>MYFVERSKIEKILQYMDRLLAHYQEENFDSPIKQLALERLAHMSIESIVDVGNMMIDGFIMRDPGSYDDIIDILIDEQVLPHQDEKAYKEIIGLRKLLVREYFDIDDTHLTSTIDAHLITLKQFSTHIRHYLDNELGPVSAFTNE</sequence>
<keyword evidence="6" id="KW-1185">Reference proteome</keyword>
<keyword evidence="2" id="KW-0540">Nuclease</keyword>
<protein>
    <submittedName>
        <fullName evidence="5">DUF86 domain-containing protein</fullName>
    </submittedName>
</protein>
<name>A0ABV6LNA0_9BACI</name>
<dbReference type="PANTHER" id="PTHR33397">
    <property type="entry name" value="UPF0331 PROTEIN YUTE"/>
    <property type="match status" value="1"/>
</dbReference>
<gene>
    <name evidence="5" type="ORF">ACFFGV_09895</name>
</gene>
<dbReference type="InterPro" id="IPR052379">
    <property type="entry name" value="Type_VII_TA_RNase"/>
</dbReference>
<evidence type="ECO:0000313" key="5">
    <source>
        <dbReference type="EMBL" id="MFC0523868.1"/>
    </source>
</evidence>
<evidence type="ECO:0000256" key="4">
    <source>
        <dbReference type="ARBA" id="ARBA00024207"/>
    </source>
</evidence>
<dbReference type="Pfam" id="PF01934">
    <property type="entry name" value="HepT-like"/>
    <property type="match status" value="1"/>
</dbReference>
<comment type="similarity">
    <text evidence="4">Belongs to the HepT RNase toxin family.</text>
</comment>
<dbReference type="NCBIfam" id="NF047751">
    <property type="entry name" value="HepT_toxin"/>
    <property type="match status" value="1"/>
</dbReference>
<dbReference type="RefSeq" id="WP_377347220.1">
    <property type="nucleotide sequence ID" value="NZ_JBHLTP010000008.1"/>
</dbReference>
<keyword evidence="3" id="KW-0378">Hydrolase</keyword>
<evidence type="ECO:0000256" key="1">
    <source>
        <dbReference type="ARBA" id="ARBA00022649"/>
    </source>
</evidence>
<dbReference type="InterPro" id="IPR008201">
    <property type="entry name" value="HepT-like"/>
</dbReference>
<accession>A0ABV6LNA0</accession>
<dbReference type="EMBL" id="JBHLTP010000008">
    <property type="protein sequence ID" value="MFC0523868.1"/>
    <property type="molecule type" value="Genomic_DNA"/>
</dbReference>
<reference evidence="5 6" key="1">
    <citation type="submission" date="2024-09" db="EMBL/GenBank/DDBJ databases">
        <authorList>
            <person name="Sun Q."/>
            <person name="Mori K."/>
        </authorList>
    </citation>
    <scope>NUCLEOTIDE SEQUENCE [LARGE SCALE GENOMIC DNA]</scope>
    <source>
        <strain evidence="5 6">NCAIM B.02529</strain>
    </source>
</reference>
<proteinExistence type="inferred from homology"/>
<dbReference type="PANTHER" id="PTHR33397:SF5">
    <property type="entry name" value="RNASE YUTE-RELATED"/>
    <property type="match status" value="1"/>
</dbReference>
<evidence type="ECO:0000313" key="6">
    <source>
        <dbReference type="Proteomes" id="UP001589836"/>
    </source>
</evidence>
<dbReference type="Gene3D" id="1.20.120.580">
    <property type="entry name" value="bsu32300-like"/>
    <property type="match status" value="1"/>
</dbReference>
<comment type="caution">
    <text evidence="5">The sequence shown here is derived from an EMBL/GenBank/DDBJ whole genome shotgun (WGS) entry which is preliminary data.</text>
</comment>
<evidence type="ECO:0000256" key="3">
    <source>
        <dbReference type="ARBA" id="ARBA00022801"/>
    </source>
</evidence>